<accession>A0A8D9M7W0</accession>
<dbReference type="OMA" id="ENNGYAH"/>
<evidence type="ECO:0000313" key="4">
    <source>
        <dbReference type="Proteomes" id="UP000011750"/>
    </source>
</evidence>
<reference evidence="4" key="1">
    <citation type="journal article" date="2011" name="Nat. Genet.">
        <title>The genome of the mesopolyploid crop species Brassica rapa.</title>
        <authorList>
            <consortium name="Brassica rapa Genome Sequencing Project Consortium"/>
            <person name="Wang X."/>
            <person name="Wang H."/>
            <person name="Wang J."/>
            <person name="Sun R."/>
            <person name="Wu J."/>
            <person name="Liu S."/>
            <person name="Bai Y."/>
            <person name="Mun J.H."/>
            <person name="Bancroft I."/>
            <person name="Cheng F."/>
            <person name="Huang S."/>
            <person name="Li X."/>
            <person name="Hua W."/>
            <person name="Wang J."/>
            <person name="Wang X."/>
            <person name="Freeling M."/>
            <person name="Pires J.C."/>
            <person name="Paterson A.H."/>
            <person name="Chalhoub B."/>
            <person name="Wang B."/>
            <person name="Hayward A."/>
            <person name="Sharpe A.G."/>
            <person name="Park B.S."/>
            <person name="Weisshaar B."/>
            <person name="Liu B."/>
            <person name="Li B."/>
            <person name="Liu B."/>
            <person name="Tong C."/>
            <person name="Song C."/>
            <person name="Duran C."/>
            <person name="Peng C."/>
            <person name="Geng C."/>
            <person name="Koh C."/>
            <person name="Lin C."/>
            <person name="Edwards D."/>
            <person name="Mu D."/>
            <person name="Shen D."/>
            <person name="Soumpourou E."/>
            <person name="Li F."/>
            <person name="Fraser F."/>
            <person name="Conant G."/>
            <person name="Lassalle G."/>
            <person name="King G.J."/>
            <person name="Bonnema G."/>
            <person name="Tang H."/>
            <person name="Wang H."/>
            <person name="Belcram H."/>
            <person name="Zhou H."/>
            <person name="Hirakawa H."/>
            <person name="Abe H."/>
            <person name="Guo H."/>
            <person name="Wang H."/>
            <person name="Jin H."/>
            <person name="Parkin I.A."/>
            <person name="Batley J."/>
            <person name="Kim J.S."/>
            <person name="Just J."/>
            <person name="Li J."/>
            <person name="Xu J."/>
            <person name="Deng J."/>
            <person name="Kim J.A."/>
            <person name="Li J."/>
            <person name="Yu J."/>
            <person name="Meng J."/>
            <person name="Wang J."/>
            <person name="Min J."/>
            <person name="Poulain J."/>
            <person name="Wang J."/>
            <person name="Hatakeyama K."/>
            <person name="Wu K."/>
            <person name="Wang L."/>
            <person name="Fang L."/>
            <person name="Trick M."/>
            <person name="Links M.G."/>
            <person name="Zhao M."/>
            <person name="Jin M."/>
            <person name="Ramchiary N."/>
            <person name="Drou N."/>
            <person name="Berkman P.J."/>
            <person name="Cai Q."/>
            <person name="Huang Q."/>
            <person name="Li R."/>
            <person name="Tabata S."/>
            <person name="Cheng S."/>
            <person name="Zhang S."/>
            <person name="Zhang S."/>
            <person name="Huang S."/>
            <person name="Sato S."/>
            <person name="Sun S."/>
            <person name="Kwon S.J."/>
            <person name="Choi S.R."/>
            <person name="Lee T.H."/>
            <person name="Fan W."/>
            <person name="Zhao X."/>
            <person name="Tan X."/>
            <person name="Xu X."/>
            <person name="Wang Y."/>
            <person name="Qiu Y."/>
            <person name="Yin Y."/>
            <person name="Li Y."/>
            <person name="Du Y."/>
            <person name="Liao Y."/>
            <person name="Lim Y."/>
            <person name="Narusaka Y."/>
            <person name="Wang Y."/>
            <person name="Wang Z."/>
            <person name="Li Z."/>
            <person name="Wang Z."/>
            <person name="Xiong Z."/>
            <person name="Zhang Z."/>
        </authorList>
    </citation>
    <scope>NUCLEOTIDE SEQUENCE [LARGE SCALE GENOMIC DNA]</scope>
    <source>
        <strain evidence="4">cv. Chiifu-401-42</strain>
    </source>
</reference>
<protein>
    <submittedName>
        <fullName evidence="2 3">Uncharacterized protein</fullName>
    </submittedName>
</protein>
<dbReference type="AlphaFoldDB" id="M4EMT9"/>
<reference evidence="3" key="4">
    <citation type="submission" date="2023-03" db="UniProtKB">
        <authorList>
            <consortium name="EnsemblPlants"/>
        </authorList>
    </citation>
    <scope>IDENTIFICATION</scope>
    <source>
        <strain evidence="3">cv. Chiifu-401-42</strain>
    </source>
</reference>
<dbReference type="Proteomes" id="UP000694005">
    <property type="component" value="Chromosome A07"/>
</dbReference>
<gene>
    <name evidence="2" type="ORF">BRAPAZ1V2_A07P12900.2</name>
</gene>
<feature type="region of interest" description="Disordered" evidence="1">
    <location>
        <begin position="330"/>
        <end position="381"/>
    </location>
</feature>
<dbReference type="Gramene" id="Bra030109.1">
    <property type="protein sequence ID" value="Bra030109.1-P"/>
    <property type="gene ID" value="Bra030109"/>
</dbReference>
<organism evidence="3 4">
    <name type="scientific">Brassica campestris</name>
    <name type="common">Field mustard</name>
    <dbReference type="NCBI Taxonomy" id="3711"/>
    <lineage>
        <taxon>Eukaryota</taxon>
        <taxon>Viridiplantae</taxon>
        <taxon>Streptophyta</taxon>
        <taxon>Embryophyta</taxon>
        <taxon>Tracheophyta</taxon>
        <taxon>Spermatophyta</taxon>
        <taxon>Magnoliopsida</taxon>
        <taxon>eudicotyledons</taxon>
        <taxon>Gunneridae</taxon>
        <taxon>Pentapetalae</taxon>
        <taxon>rosids</taxon>
        <taxon>malvids</taxon>
        <taxon>Brassicales</taxon>
        <taxon>Brassicaceae</taxon>
        <taxon>Brassiceae</taxon>
        <taxon>Brassica</taxon>
    </lineage>
</organism>
<dbReference type="InParanoid" id="M4EMT9"/>
<dbReference type="Gramene" id="A07p12900.2_BraZ1">
    <property type="protein sequence ID" value="A07p12900.2_BraZ1.CDS"/>
    <property type="gene ID" value="A07g12900.2_BraZ1"/>
</dbReference>
<name>M4EMT9_BRACM</name>
<proteinExistence type="predicted"/>
<reference evidence="2 5" key="3">
    <citation type="submission" date="2021-07" db="EMBL/GenBank/DDBJ databases">
        <authorList>
            <consortium name="Genoscope - CEA"/>
            <person name="William W."/>
        </authorList>
    </citation>
    <scope>NUCLEOTIDE SEQUENCE [LARGE SCALE GENOMIC DNA]</scope>
</reference>
<evidence type="ECO:0000256" key="1">
    <source>
        <dbReference type="SAM" id="MobiDB-lite"/>
    </source>
</evidence>
<evidence type="ECO:0000313" key="2">
    <source>
        <dbReference type="EMBL" id="CAG7901646.1"/>
    </source>
</evidence>
<dbReference type="HOGENOM" id="CLU_654449_0_0_1"/>
<reference evidence="4" key="2">
    <citation type="journal article" date="2018" name="Hortic Res">
        <title>Improved Brassica rapa reference genome by single-molecule sequencing and chromosome conformation capture technologies.</title>
        <authorList>
            <person name="Zhang L."/>
            <person name="Cai X."/>
            <person name="Wu J."/>
            <person name="Liu M."/>
            <person name="Grob S."/>
            <person name="Cheng F."/>
            <person name="Liang J."/>
            <person name="Cai C."/>
            <person name="Liu Z."/>
            <person name="Liu B."/>
            <person name="Wang F."/>
            <person name="Li S."/>
            <person name="Liu F."/>
            <person name="Li X."/>
            <person name="Cheng L."/>
            <person name="Yang W."/>
            <person name="Li M.H."/>
            <person name="Grossniklaus U."/>
            <person name="Zheng H."/>
            <person name="Wang X."/>
        </authorList>
    </citation>
    <scope>NUCLEOTIDE SEQUENCE [LARGE SCALE GENOMIC DNA]</scope>
    <source>
        <strain evidence="4">cv. Chiifu-401-42</strain>
    </source>
</reference>
<evidence type="ECO:0000313" key="5">
    <source>
        <dbReference type="Proteomes" id="UP000694005"/>
    </source>
</evidence>
<accession>M4EMT9</accession>
<dbReference type="Proteomes" id="UP000011750">
    <property type="component" value="Chromosome A07"/>
</dbReference>
<evidence type="ECO:0000313" key="3">
    <source>
        <dbReference type="EnsemblPlants" id="Bra030109.1-P"/>
    </source>
</evidence>
<sequence length="381" mass="43050">MDLYEDIFNDQSLQFSPLRLSPSPEPFTSIVGVLQDPLVEETENVREETVGLINNSAISEANPSRSAQCPDLIPLPDTLTLVQSPPEVQDQQFLYNPHGSLQGNTNGQLEHQSLFSQKTMNHFQEPNDSAMQDHNFGCNPHGLLQGNANGQLDQQSLFNQNTMNPFQELNDSTMIGVGQQIEEENNGYAHPVMTQSFGLPNHLQEQFSLPLSQSYPSNLRYQNGLIDSHSNIYDQQPPPLVQANREDEALVPRMVTEVASRNQGNVQELLNKPSSGVKYPTLKDYAHLFPSTKAFAPIEFNVLWRQQENNPSRFESRHRNGQSRLFERNVFGRRQRNDSSGIEDVESSSAAQRRLVEDQKKTSDGKNRMRDHRPLAKEIGD</sequence>
<feature type="compositionally biased region" description="Basic and acidic residues" evidence="1">
    <location>
        <begin position="354"/>
        <end position="381"/>
    </location>
</feature>
<dbReference type="EnsemblPlants" id="Bra030109.1">
    <property type="protein sequence ID" value="Bra030109.1-P"/>
    <property type="gene ID" value="Bra030109"/>
</dbReference>
<dbReference type="EMBL" id="LS974623">
    <property type="protein sequence ID" value="CAG7901646.1"/>
    <property type="molecule type" value="Genomic_DNA"/>
</dbReference>
<keyword evidence="4" id="KW-1185">Reference proteome</keyword>